<keyword evidence="1 4" id="KW-0808">Transferase</keyword>
<dbReference type="EMBL" id="CP000510">
    <property type="protein sequence ID" value="ABM02696.1"/>
    <property type="molecule type" value="Genomic_DNA"/>
</dbReference>
<dbReference type="AlphaFoldDB" id="A1ST81"/>
<dbReference type="Gene3D" id="3.40.250.10">
    <property type="entry name" value="Rhodanese-like domain"/>
    <property type="match status" value="2"/>
</dbReference>
<dbReference type="InterPro" id="IPR036873">
    <property type="entry name" value="Rhodanese-like_dom_sf"/>
</dbReference>
<dbReference type="EC" id="2.8.1.2" evidence="4"/>
<reference evidence="4 5" key="1">
    <citation type="submission" date="2007-01" db="EMBL/GenBank/DDBJ databases">
        <title>Complete sequence of Psychromonas ingrahamii 37.</title>
        <authorList>
            <consortium name="US DOE Joint Genome Institute"/>
            <person name="Copeland A."/>
            <person name="Lucas S."/>
            <person name="Lapidus A."/>
            <person name="Barry K."/>
            <person name="Detter J.C."/>
            <person name="Glavina del Rio T."/>
            <person name="Hammon N."/>
            <person name="Israni S."/>
            <person name="Dalin E."/>
            <person name="Tice H."/>
            <person name="Pitluck S."/>
            <person name="Thompson L.S."/>
            <person name="Brettin T."/>
            <person name="Bruce D."/>
            <person name="Han C."/>
            <person name="Tapia R."/>
            <person name="Schmutz J."/>
            <person name="Larimer F."/>
            <person name="Land M."/>
            <person name="Hauser L."/>
            <person name="Kyrpides N."/>
            <person name="Ivanova N."/>
            <person name="Staley J."/>
            <person name="Richardson P."/>
        </authorList>
    </citation>
    <scope>NUCLEOTIDE SEQUENCE [LARGE SCALE GENOMIC DNA]</scope>
    <source>
        <strain evidence="4 5">37</strain>
    </source>
</reference>
<keyword evidence="2" id="KW-0677">Repeat</keyword>
<dbReference type="KEGG" id="pin:Ping_0854"/>
<proteinExistence type="predicted"/>
<dbReference type="RefSeq" id="WP_011769259.1">
    <property type="nucleotide sequence ID" value="NC_008709.1"/>
</dbReference>
<dbReference type="eggNOG" id="COG2897">
    <property type="taxonomic scope" value="Bacteria"/>
</dbReference>
<organism evidence="4 5">
    <name type="scientific">Psychromonas ingrahamii (strain DSM 17664 / CCUG 51855 / 37)</name>
    <dbReference type="NCBI Taxonomy" id="357804"/>
    <lineage>
        <taxon>Bacteria</taxon>
        <taxon>Pseudomonadati</taxon>
        <taxon>Pseudomonadota</taxon>
        <taxon>Gammaproteobacteria</taxon>
        <taxon>Alteromonadales</taxon>
        <taxon>Psychromonadaceae</taxon>
        <taxon>Psychromonas</taxon>
    </lineage>
</organism>
<dbReference type="GO" id="GO:0004792">
    <property type="term" value="F:thiosulfate-cyanide sulfurtransferase activity"/>
    <property type="evidence" value="ECO:0007669"/>
    <property type="project" value="TreeGrafter"/>
</dbReference>
<evidence type="ECO:0000256" key="2">
    <source>
        <dbReference type="ARBA" id="ARBA00022737"/>
    </source>
</evidence>
<gene>
    <name evidence="4" type="ordered locus">Ping_0854</name>
</gene>
<feature type="domain" description="Rhodanese" evidence="3">
    <location>
        <begin position="171"/>
        <end position="283"/>
    </location>
</feature>
<name>A1ST81_PSYIN</name>
<protein>
    <submittedName>
        <fullName evidence="4">3-mercaptopyruvate sulfurtransferase</fullName>
        <ecNumber evidence="4">2.8.1.2</ecNumber>
    </submittedName>
</protein>
<dbReference type="GO" id="GO:0016784">
    <property type="term" value="F:3-mercaptopyruvate sulfurtransferase activity"/>
    <property type="evidence" value="ECO:0007669"/>
    <property type="project" value="UniProtKB-EC"/>
</dbReference>
<dbReference type="STRING" id="357804.Ping_0854"/>
<evidence type="ECO:0000313" key="4">
    <source>
        <dbReference type="EMBL" id="ABM02696.1"/>
    </source>
</evidence>
<evidence type="ECO:0000256" key="1">
    <source>
        <dbReference type="ARBA" id="ARBA00022679"/>
    </source>
</evidence>
<dbReference type="Pfam" id="PF00581">
    <property type="entry name" value="Rhodanese"/>
    <property type="match status" value="2"/>
</dbReference>
<dbReference type="PROSITE" id="PS50206">
    <property type="entry name" value="RHODANESE_3"/>
    <property type="match status" value="2"/>
</dbReference>
<feature type="domain" description="Rhodanese" evidence="3">
    <location>
        <begin position="21"/>
        <end position="139"/>
    </location>
</feature>
<evidence type="ECO:0000259" key="3">
    <source>
        <dbReference type="PROSITE" id="PS50206"/>
    </source>
</evidence>
<keyword evidence="5" id="KW-1185">Reference proteome</keyword>
<accession>A1ST81</accession>
<dbReference type="PANTHER" id="PTHR11364:SF27">
    <property type="entry name" value="SULFURTRANSFERASE"/>
    <property type="match status" value="1"/>
</dbReference>
<dbReference type="PANTHER" id="PTHR11364">
    <property type="entry name" value="THIOSULFATE SULFERTANSFERASE"/>
    <property type="match status" value="1"/>
</dbReference>
<dbReference type="OrthoDB" id="9781034at2"/>
<dbReference type="InterPro" id="IPR001763">
    <property type="entry name" value="Rhodanese-like_dom"/>
</dbReference>
<sequence>MPSLKIPGPLVSIDWLEKHLSHPDLVILDGSWHMPSVKRDGKLECLKQRIPGALFFDFNREICHQNNPLPHMMPSESDFQESVQNLGINQRSTIVVYDTVGIFSSPRVWWMFKTMGFENVAVLDSGFPAWLEKSLPIESGHIPQPVVKGDFIANYQKALICTAEDVLQASGSSQQSIIDARPSARFLGQQAEPRAGIRVGHMPNAQNLPSTSVLENNKMKDAYQLALIFEALSGKDKRVIFSCGSGVTACILALAASLAGYENIGVYDGSWAEWGSRVDLPVIAEENSH</sequence>
<dbReference type="Proteomes" id="UP000000639">
    <property type="component" value="Chromosome"/>
</dbReference>
<keyword evidence="4" id="KW-0670">Pyruvate</keyword>
<evidence type="ECO:0000313" key="5">
    <source>
        <dbReference type="Proteomes" id="UP000000639"/>
    </source>
</evidence>
<dbReference type="InterPro" id="IPR045078">
    <property type="entry name" value="TST/MPST-like"/>
</dbReference>
<dbReference type="HOGENOM" id="CLU_031618_3_0_6"/>
<dbReference type="SUPFAM" id="SSF52821">
    <property type="entry name" value="Rhodanese/Cell cycle control phosphatase"/>
    <property type="match status" value="2"/>
</dbReference>
<dbReference type="SMART" id="SM00450">
    <property type="entry name" value="RHOD"/>
    <property type="match status" value="2"/>
</dbReference>
<dbReference type="CDD" id="cd01448">
    <property type="entry name" value="TST_Repeat_1"/>
    <property type="match status" value="1"/>
</dbReference>
<dbReference type="CDD" id="cd01449">
    <property type="entry name" value="TST_Repeat_2"/>
    <property type="match status" value="1"/>
</dbReference>